<dbReference type="InterPro" id="IPR002589">
    <property type="entry name" value="Macro_dom"/>
</dbReference>
<evidence type="ECO:0000313" key="3">
    <source>
        <dbReference type="EMBL" id="CAD9669484.1"/>
    </source>
</evidence>
<dbReference type="SMART" id="SM00506">
    <property type="entry name" value="A1pp"/>
    <property type="match status" value="1"/>
</dbReference>
<feature type="region of interest" description="Disordered" evidence="1">
    <location>
        <begin position="72"/>
        <end position="108"/>
    </location>
</feature>
<organism evidence="3">
    <name type="scientific">Mucochytrium quahogii</name>
    <dbReference type="NCBI Taxonomy" id="96639"/>
    <lineage>
        <taxon>Eukaryota</taxon>
        <taxon>Sar</taxon>
        <taxon>Stramenopiles</taxon>
        <taxon>Bigyra</taxon>
        <taxon>Labyrinthulomycetes</taxon>
        <taxon>Thraustochytrida</taxon>
        <taxon>Thraustochytriidae</taxon>
        <taxon>Mucochytrium</taxon>
    </lineage>
</organism>
<dbReference type="InterPro" id="IPR043472">
    <property type="entry name" value="Macro_dom-like"/>
</dbReference>
<dbReference type="PROSITE" id="PS51154">
    <property type="entry name" value="MACRO"/>
    <property type="match status" value="1"/>
</dbReference>
<proteinExistence type="predicted"/>
<sequence length="338" mass="37544">MSSRLGRVKFTCPETGLVKQAYVLAGGQVWSDSNGTYENVVEWLHSAPLREEILNSDDLAETGRMASEALERLSIEEDDDMGAPCAPQGRRRSRSVQSPTSGMGAESVEMLDTLEEDLEREELGGFDMYGDDSFGSGFESSSKVSKEVLATYKPVFKENISKICLWQGNPTNLIVDGIIRSASPYLCIASRGDYWDKAFFQAGTRLSISLETYTAQQKKTELEPGHTVLTPAFELPAKYIVHIVCPEKNEALEGLKRYYLNAIEKSSREGIKTIVLPFIGDDVAYTVEESADALIETLHEECLKGTLWNFTRLVVACRDAAETDAIRAKLLRLTQDKE</sequence>
<dbReference type="SUPFAM" id="SSF52949">
    <property type="entry name" value="Macro domain-like"/>
    <property type="match status" value="1"/>
</dbReference>
<gene>
    <name evidence="3" type="ORF">QSP1433_LOCUS2838</name>
</gene>
<evidence type="ECO:0000259" key="2">
    <source>
        <dbReference type="PROSITE" id="PS51154"/>
    </source>
</evidence>
<dbReference type="PANTHER" id="PTHR11106">
    <property type="entry name" value="GANGLIOSIDE INDUCED DIFFERENTIATION ASSOCIATED PROTEIN 2-RELATED"/>
    <property type="match status" value="1"/>
</dbReference>
<dbReference type="Pfam" id="PF01661">
    <property type="entry name" value="Macro"/>
    <property type="match status" value="1"/>
</dbReference>
<reference evidence="3" key="1">
    <citation type="submission" date="2021-01" db="EMBL/GenBank/DDBJ databases">
        <authorList>
            <person name="Corre E."/>
            <person name="Pelletier E."/>
            <person name="Niang G."/>
            <person name="Scheremetjew M."/>
            <person name="Finn R."/>
            <person name="Kale V."/>
            <person name="Holt S."/>
            <person name="Cochrane G."/>
            <person name="Meng A."/>
            <person name="Brown T."/>
            <person name="Cohen L."/>
        </authorList>
    </citation>
    <scope>NUCLEOTIDE SEQUENCE</scope>
    <source>
        <strain evidence="3">NY070348D</strain>
    </source>
</reference>
<accession>A0A7S2RGL6</accession>
<evidence type="ECO:0000256" key="1">
    <source>
        <dbReference type="SAM" id="MobiDB-lite"/>
    </source>
</evidence>
<dbReference type="AlphaFoldDB" id="A0A7S2RGL6"/>
<protein>
    <recommendedName>
        <fullName evidence="2">Macro domain-containing protein</fullName>
    </recommendedName>
</protein>
<name>A0A7S2RGL6_9STRA</name>
<dbReference type="EMBL" id="HBHK01004726">
    <property type="protein sequence ID" value="CAD9669484.1"/>
    <property type="molecule type" value="Transcribed_RNA"/>
</dbReference>
<feature type="domain" description="Macro" evidence="2">
    <location>
        <begin position="150"/>
        <end position="334"/>
    </location>
</feature>
<dbReference type="Gene3D" id="3.40.220.10">
    <property type="entry name" value="Leucine Aminopeptidase, subunit E, domain 1"/>
    <property type="match status" value="1"/>
</dbReference>
<dbReference type="PANTHER" id="PTHR11106:SF27">
    <property type="entry name" value="MACRO DOMAIN-CONTAINING PROTEIN"/>
    <property type="match status" value="1"/>
</dbReference>